<name>G3D5G4_9BACT</name>
<accession>G3D5G4</accession>
<evidence type="ECO:0000313" key="1">
    <source>
        <dbReference type="EMBL" id="ADN05972.1"/>
    </source>
</evidence>
<dbReference type="SMART" id="SM00855">
    <property type="entry name" value="PGAM"/>
    <property type="match status" value="1"/>
</dbReference>
<dbReference type="PANTHER" id="PTHR48100:SF10">
    <property type="entry name" value="2-CARBOXY-D-ARABINITOL-1-PHOSPHATASE-RELATED"/>
    <property type="match status" value="1"/>
</dbReference>
<dbReference type="InterPro" id="IPR029033">
    <property type="entry name" value="His_PPase_superfam"/>
</dbReference>
<organism evidence="1">
    <name type="scientific">uncultured Myxococcales bacterium</name>
    <dbReference type="NCBI Taxonomy" id="253830"/>
    <lineage>
        <taxon>Bacteria</taxon>
        <taxon>Pseudomonadati</taxon>
        <taxon>Myxococcota</taxon>
        <taxon>Myxococcia</taxon>
        <taxon>Myxococcales</taxon>
        <taxon>environmental samples</taxon>
    </lineage>
</organism>
<dbReference type="Gene3D" id="3.40.50.1240">
    <property type="entry name" value="Phosphoglycerate mutase-like"/>
    <property type="match status" value="1"/>
</dbReference>
<dbReference type="InterPro" id="IPR013078">
    <property type="entry name" value="His_Pase_superF_clade-1"/>
</dbReference>
<dbReference type="EMBL" id="HQ191475">
    <property type="protein sequence ID" value="ADN05972.1"/>
    <property type="molecule type" value="Genomic_DNA"/>
</dbReference>
<sequence length="228" mass="25025">MKNRRRVYLARHGEVSYFEPGQEPGDHDPALNEAGVAQAKALGQLLVKAPIDLAVCTGLRRTQQTARLALGSRSLPIGVIEGLSEAKTGSFQDIDNFEDMETLFTRAFDNAQDPDARFLTGESYAALWDRVAAAWAGLVSRSDWTCAFVACHGVVNRTILAQALGAGPEIYRRIEQDPGCLNVLDINGEGSNARVDYVRLMNFTPYNATKAGMLETTLETLWRQFTGD</sequence>
<dbReference type="CDD" id="cd07067">
    <property type="entry name" value="HP_PGM_like"/>
    <property type="match status" value="1"/>
</dbReference>
<dbReference type="PANTHER" id="PTHR48100">
    <property type="entry name" value="BROAD-SPECIFICITY PHOSPHATASE YOR283W-RELATED"/>
    <property type="match status" value="1"/>
</dbReference>
<proteinExistence type="predicted"/>
<dbReference type="InterPro" id="IPR050275">
    <property type="entry name" value="PGM_Phosphatase"/>
</dbReference>
<protein>
    <submittedName>
        <fullName evidence="1">Phosphoglycerate mutase family protein</fullName>
    </submittedName>
</protein>
<dbReference type="AlphaFoldDB" id="G3D5G4"/>
<reference evidence="1" key="1">
    <citation type="journal article" date="2012" name="ISME J.">
        <title>Biogeography and phylogenetic diversity of a cluster of exclusively marine myxobacteria.</title>
        <authorList>
            <person name="Brinkhoff T."/>
            <person name="Fischer D."/>
            <person name="Vollmers J."/>
            <person name="Voget S."/>
            <person name="Beardsley C."/>
            <person name="Thole S."/>
            <person name="Mussmann M."/>
            <person name="Kunze B."/>
            <person name="Wagner-Dobler I."/>
            <person name="Daniel R."/>
            <person name="Simon M."/>
        </authorList>
    </citation>
    <scope>NUCLEOTIDE SEQUENCE</scope>
</reference>
<gene>
    <name evidence="1" type="ORF">MMCf1_190</name>
</gene>
<dbReference type="Pfam" id="PF00300">
    <property type="entry name" value="His_Phos_1"/>
    <property type="match status" value="1"/>
</dbReference>
<dbReference type="SUPFAM" id="SSF53254">
    <property type="entry name" value="Phosphoglycerate mutase-like"/>
    <property type="match status" value="1"/>
</dbReference>
<dbReference type="GO" id="GO:0016791">
    <property type="term" value="F:phosphatase activity"/>
    <property type="evidence" value="ECO:0007669"/>
    <property type="project" value="TreeGrafter"/>
</dbReference>